<protein>
    <submittedName>
        <fullName evidence="2">Uncharacterized protein</fullName>
    </submittedName>
</protein>
<proteinExistence type="predicted"/>
<name>A0A5B7J9L6_PORTR</name>
<organism evidence="2 3">
    <name type="scientific">Portunus trituberculatus</name>
    <name type="common">Swimming crab</name>
    <name type="synonym">Neptunus trituberculatus</name>
    <dbReference type="NCBI Taxonomy" id="210409"/>
    <lineage>
        <taxon>Eukaryota</taxon>
        <taxon>Metazoa</taxon>
        <taxon>Ecdysozoa</taxon>
        <taxon>Arthropoda</taxon>
        <taxon>Crustacea</taxon>
        <taxon>Multicrustacea</taxon>
        <taxon>Malacostraca</taxon>
        <taxon>Eumalacostraca</taxon>
        <taxon>Eucarida</taxon>
        <taxon>Decapoda</taxon>
        <taxon>Pleocyemata</taxon>
        <taxon>Brachyura</taxon>
        <taxon>Eubrachyura</taxon>
        <taxon>Portunoidea</taxon>
        <taxon>Portunidae</taxon>
        <taxon>Portuninae</taxon>
        <taxon>Portunus</taxon>
    </lineage>
</organism>
<evidence type="ECO:0000313" key="3">
    <source>
        <dbReference type="Proteomes" id="UP000324222"/>
    </source>
</evidence>
<dbReference type="AlphaFoldDB" id="A0A5B7J9L6"/>
<reference evidence="2 3" key="1">
    <citation type="submission" date="2019-05" db="EMBL/GenBank/DDBJ databases">
        <title>Another draft genome of Portunus trituberculatus and its Hox gene families provides insights of decapod evolution.</title>
        <authorList>
            <person name="Jeong J.-H."/>
            <person name="Song I."/>
            <person name="Kim S."/>
            <person name="Choi T."/>
            <person name="Kim D."/>
            <person name="Ryu S."/>
            <person name="Kim W."/>
        </authorList>
    </citation>
    <scope>NUCLEOTIDE SEQUENCE [LARGE SCALE GENOMIC DNA]</scope>
    <source>
        <tissue evidence="2">Muscle</tissue>
    </source>
</reference>
<comment type="caution">
    <text evidence="2">The sequence shown here is derived from an EMBL/GenBank/DDBJ whole genome shotgun (WGS) entry which is preliminary data.</text>
</comment>
<sequence length="103" mass="11037">MCWSGVASVYRCPHAPSPSLADTTRRCVSCLFTTMVTRHTESRLGHLLVSPLLAAAQITPFLILSALLYRCISGCRLSDASHKGRPEDALSGSQPQLVVALVA</sequence>
<dbReference type="Proteomes" id="UP000324222">
    <property type="component" value="Unassembled WGS sequence"/>
</dbReference>
<feature type="transmembrane region" description="Helical" evidence="1">
    <location>
        <begin position="48"/>
        <end position="69"/>
    </location>
</feature>
<keyword evidence="1" id="KW-1133">Transmembrane helix</keyword>
<accession>A0A5B7J9L6</accession>
<dbReference type="EMBL" id="VSRR010079923">
    <property type="protein sequence ID" value="MPC89104.1"/>
    <property type="molecule type" value="Genomic_DNA"/>
</dbReference>
<evidence type="ECO:0000313" key="2">
    <source>
        <dbReference type="EMBL" id="MPC89104.1"/>
    </source>
</evidence>
<gene>
    <name evidence="2" type="ORF">E2C01_084036</name>
</gene>
<keyword evidence="3" id="KW-1185">Reference proteome</keyword>
<keyword evidence="1" id="KW-0812">Transmembrane</keyword>
<keyword evidence="1" id="KW-0472">Membrane</keyword>
<evidence type="ECO:0000256" key="1">
    <source>
        <dbReference type="SAM" id="Phobius"/>
    </source>
</evidence>